<dbReference type="InterPro" id="IPR059117">
    <property type="entry name" value="APS_kinase_dom"/>
</dbReference>
<accession>Z9JSV2</accession>
<keyword evidence="5" id="KW-1185">Reference proteome</keyword>
<dbReference type="OrthoDB" id="3379520at2"/>
<protein>
    <recommendedName>
        <fullName evidence="3">APS kinase domain-containing protein</fullName>
    </recommendedName>
</protein>
<name>Z9JSV2_9MICO</name>
<evidence type="ECO:0000313" key="4">
    <source>
        <dbReference type="EMBL" id="EWS81073.1"/>
    </source>
</evidence>
<gene>
    <name evidence="4" type="ORF">BF93_18030</name>
</gene>
<dbReference type="eggNOG" id="COG0489">
    <property type="taxonomic scope" value="Bacteria"/>
</dbReference>
<evidence type="ECO:0000256" key="1">
    <source>
        <dbReference type="ARBA" id="ARBA00022679"/>
    </source>
</evidence>
<dbReference type="Gene3D" id="3.40.50.300">
    <property type="entry name" value="P-loop containing nucleotide triphosphate hydrolases"/>
    <property type="match status" value="1"/>
</dbReference>
<dbReference type="InterPro" id="IPR027417">
    <property type="entry name" value="P-loop_NTPase"/>
</dbReference>
<dbReference type="HOGENOM" id="CLU_1222836_0_0_11"/>
<organism evidence="4 5">
    <name type="scientific">Brachybacterium phenoliresistens</name>
    <dbReference type="NCBI Taxonomy" id="396014"/>
    <lineage>
        <taxon>Bacteria</taxon>
        <taxon>Bacillati</taxon>
        <taxon>Actinomycetota</taxon>
        <taxon>Actinomycetes</taxon>
        <taxon>Micrococcales</taxon>
        <taxon>Dermabacteraceae</taxon>
        <taxon>Brachybacterium</taxon>
    </lineage>
</organism>
<dbReference type="AlphaFoldDB" id="Z9JSV2"/>
<feature type="domain" description="APS kinase" evidence="3">
    <location>
        <begin position="3"/>
        <end position="116"/>
    </location>
</feature>
<proteinExistence type="predicted"/>
<sequence>MPILVTITGPIAAGKSTVAAHLAALLSAQGRTAVIADVDDVAEMVAEPGAGATGLWPAAHAAHGAMVAQWLRSEVDVVIAIGPFHTEQEQHALHRGVPAGTSVLRVLLDADVATTWERATADETRGLSREHGFHHHAHALFRERLAGIPADLVLDSTRISAEEAARTIRSRLPEAPCPFLPCRCRTVTRRDRTVTAPRLLSGDGTGEKPQNVDTTRNRPQGEGARG</sequence>
<dbReference type="EMBL" id="JDYK01000009">
    <property type="protein sequence ID" value="EWS81073.1"/>
    <property type="molecule type" value="Genomic_DNA"/>
</dbReference>
<dbReference type="Proteomes" id="UP000023067">
    <property type="component" value="Unassembled WGS sequence"/>
</dbReference>
<evidence type="ECO:0000259" key="3">
    <source>
        <dbReference type="Pfam" id="PF01583"/>
    </source>
</evidence>
<reference evidence="4 5" key="1">
    <citation type="submission" date="2014-02" db="EMBL/GenBank/DDBJ databases">
        <title>Genome sequence of Brachybacterium phenoliresistens strain W13A50.</title>
        <authorList>
            <person name="Wang X."/>
        </authorList>
    </citation>
    <scope>NUCLEOTIDE SEQUENCE [LARGE SCALE GENOMIC DNA]</scope>
    <source>
        <strain evidence="4 5">W13A50</strain>
    </source>
</reference>
<dbReference type="RefSeq" id="WP_051486809.1">
    <property type="nucleotide sequence ID" value="NZ_KK069994.1"/>
</dbReference>
<feature type="region of interest" description="Disordered" evidence="2">
    <location>
        <begin position="195"/>
        <end position="226"/>
    </location>
</feature>
<evidence type="ECO:0000313" key="5">
    <source>
        <dbReference type="Proteomes" id="UP000023067"/>
    </source>
</evidence>
<dbReference type="PATRIC" id="fig|396014.3.peg.1940"/>
<dbReference type="STRING" id="396014.BF93_18030"/>
<keyword evidence="1" id="KW-0808">Transferase</keyword>
<dbReference type="SUPFAM" id="SSF52540">
    <property type="entry name" value="P-loop containing nucleoside triphosphate hydrolases"/>
    <property type="match status" value="1"/>
</dbReference>
<evidence type="ECO:0000256" key="2">
    <source>
        <dbReference type="SAM" id="MobiDB-lite"/>
    </source>
</evidence>
<comment type="caution">
    <text evidence="4">The sequence shown here is derived from an EMBL/GenBank/DDBJ whole genome shotgun (WGS) entry which is preliminary data.</text>
</comment>
<dbReference type="Pfam" id="PF01583">
    <property type="entry name" value="APS_kinase"/>
    <property type="match status" value="1"/>
</dbReference>